<dbReference type="PANTHER" id="PTHR42932">
    <property type="entry name" value="GENERAL STRESS PROTEIN 20U"/>
    <property type="match status" value="1"/>
</dbReference>
<dbReference type="PANTHER" id="PTHR42932:SF3">
    <property type="entry name" value="DNA PROTECTION DURING STARVATION PROTEIN"/>
    <property type="match status" value="1"/>
</dbReference>
<dbReference type="RefSeq" id="WP_014745694.1">
    <property type="nucleotide sequence ID" value="NC_017956.1"/>
</dbReference>
<proteinExistence type="inferred from homology"/>
<evidence type="ECO:0000313" key="3">
    <source>
        <dbReference type="EMBL" id="AFK54017.1"/>
    </source>
</evidence>
<dbReference type="InterPro" id="IPR012347">
    <property type="entry name" value="Ferritin-like"/>
</dbReference>
<accession>I3TMM9</accession>
<dbReference type="Gene3D" id="1.20.1260.10">
    <property type="match status" value="1"/>
</dbReference>
<dbReference type="AlphaFoldDB" id="I3TMM9"/>
<keyword evidence="3" id="KW-0238">DNA-binding</keyword>
<name>I3TMM9_TISMK</name>
<dbReference type="EMBL" id="CP003236">
    <property type="protein sequence ID" value="AFK54017.1"/>
    <property type="molecule type" value="Genomic_DNA"/>
</dbReference>
<dbReference type="GO" id="GO:0003677">
    <property type="term" value="F:DNA binding"/>
    <property type="evidence" value="ECO:0007669"/>
    <property type="project" value="UniProtKB-KW"/>
</dbReference>
<protein>
    <submittedName>
        <fullName evidence="3">Dps family DNA-binding stress response protein</fullName>
    </submittedName>
</protein>
<comment type="similarity">
    <text evidence="1">Belongs to the Dps family.</text>
</comment>
<sequence>MDRHYAIPLADRRVAAAGVAKVLASTAVVWMKTQGFSWNIEGRESIALGGLLSAQANELRRSFVPLSARIRALGLFAPAGFADLIALSPIAEERGVPVAREMARCLEADHATVTGLIRCIRPALEDIEDNATCLVLDRRLYAHERAAAALAAIRRECPLQGMLAASVREALVLVEPSEGSDVAP</sequence>
<dbReference type="Proteomes" id="UP000005258">
    <property type="component" value="Chromosome"/>
</dbReference>
<dbReference type="HOGENOM" id="CLU_1467589_0_0_5"/>
<evidence type="ECO:0000313" key="4">
    <source>
        <dbReference type="Proteomes" id="UP000005258"/>
    </source>
</evidence>
<dbReference type="KEGG" id="tmo:TMO_2179"/>
<dbReference type="InterPro" id="IPR008331">
    <property type="entry name" value="Ferritin_DPS_dom"/>
</dbReference>
<dbReference type="Pfam" id="PF00210">
    <property type="entry name" value="Ferritin"/>
    <property type="match status" value="1"/>
</dbReference>
<dbReference type="STRING" id="1110502.TMO_2179"/>
<feature type="domain" description="Ferritin/DPS" evidence="2">
    <location>
        <begin position="21"/>
        <end position="156"/>
    </location>
</feature>
<dbReference type="InterPro" id="IPR009078">
    <property type="entry name" value="Ferritin-like_SF"/>
</dbReference>
<dbReference type="InterPro" id="IPR002177">
    <property type="entry name" value="DPS_DNA-bd"/>
</dbReference>
<dbReference type="eggNOG" id="COG0783">
    <property type="taxonomic scope" value="Bacteria"/>
</dbReference>
<evidence type="ECO:0000256" key="1">
    <source>
        <dbReference type="ARBA" id="ARBA00009497"/>
    </source>
</evidence>
<reference evidence="3 4" key="1">
    <citation type="journal article" date="2012" name="J. Am. Chem. Soc.">
        <title>Bacterial biosynthesis and maturation of the didemnin anti-cancer agents.</title>
        <authorList>
            <person name="Xu Y."/>
            <person name="Kersten R.D."/>
            <person name="Nam S.J."/>
            <person name="Lu L."/>
            <person name="Al-Suwailem A.M."/>
            <person name="Zheng H."/>
            <person name="Fenical W."/>
            <person name="Dorrestein P.C."/>
            <person name="Moore B.S."/>
            <person name="Qian P.Y."/>
        </authorList>
    </citation>
    <scope>NUCLEOTIDE SEQUENCE [LARGE SCALE GENOMIC DNA]</scope>
    <source>
        <strain evidence="3 4">KA081020-065</strain>
    </source>
</reference>
<dbReference type="SUPFAM" id="SSF47240">
    <property type="entry name" value="Ferritin-like"/>
    <property type="match status" value="1"/>
</dbReference>
<keyword evidence="4" id="KW-1185">Reference proteome</keyword>
<organism evidence="3 4">
    <name type="scientific">Tistrella mobilis (strain KA081020-065)</name>
    <dbReference type="NCBI Taxonomy" id="1110502"/>
    <lineage>
        <taxon>Bacteria</taxon>
        <taxon>Pseudomonadati</taxon>
        <taxon>Pseudomonadota</taxon>
        <taxon>Alphaproteobacteria</taxon>
        <taxon>Geminicoccales</taxon>
        <taxon>Geminicoccaceae</taxon>
        <taxon>Tistrella</taxon>
    </lineage>
</organism>
<gene>
    <name evidence="3" type="ordered locus">TMO_2179</name>
</gene>
<evidence type="ECO:0000259" key="2">
    <source>
        <dbReference type="Pfam" id="PF00210"/>
    </source>
</evidence>
<dbReference type="GO" id="GO:0008199">
    <property type="term" value="F:ferric iron binding"/>
    <property type="evidence" value="ECO:0007669"/>
    <property type="project" value="InterPro"/>
</dbReference>